<evidence type="ECO:0008006" key="3">
    <source>
        <dbReference type="Google" id="ProtNLM"/>
    </source>
</evidence>
<comment type="caution">
    <text evidence="1">The sequence shown here is derived from an EMBL/GenBank/DDBJ whole genome shotgun (WGS) entry which is preliminary data.</text>
</comment>
<evidence type="ECO:0000313" key="2">
    <source>
        <dbReference type="Proteomes" id="UP001589828"/>
    </source>
</evidence>
<accession>A0ABV6L5Q5</accession>
<dbReference type="Gene3D" id="3.90.550.10">
    <property type="entry name" value="Spore Coat Polysaccharide Biosynthesis Protein SpsA, Chain A"/>
    <property type="match status" value="1"/>
</dbReference>
<dbReference type="EMBL" id="JBHLTS010000021">
    <property type="protein sequence ID" value="MFC0514810.1"/>
    <property type="molecule type" value="Genomic_DNA"/>
</dbReference>
<dbReference type="SUPFAM" id="SSF53448">
    <property type="entry name" value="Nucleotide-diphospho-sugar transferases"/>
    <property type="match status" value="1"/>
</dbReference>
<sequence length="411" mass="47839">MIKKNAIFTICAKNYMAHAKTLAGSIKEFHPECDFFILLSDELEGNDLDCGYQIIESKDIGIKEFEKMAFQYDVIEFSTSVKPYFIKKLFDQGYDKVLYIDPDMVVYSSLNFIFNHLDNYDAVLTPHLLKPYIKYTGATSEEELLFVGIYNLGFFAVKNSSTGNHIANWWIEKLSNQCYADKEDALHVDQKWMDFLPSLYTSEVLILRHPGVNLAFWNFHERTLYKENGAYFVDNNDTPLVILHFSGLDADNAEAVCRKQTKYTLSTIPEYRELFELYVKLLEVNGVGTLSKLLYKYNQFDNGVPVLKYHRRLFRGLITEGHHFENLFSTAGGSYYSFLIKNKAMLIDNDGKYKALKKTYGKDPAVFNKVFKALKIFKALFGMKKYYLMMRFFAIYNRFEKQTFLVSDKND</sequence>
<keyword evidence="2" id="KW-1185">Reference proteome</keyword>
<protein>
    <recommendedName>
        <fullName evidence="3">Glycosyl transferase</fullName>
    </recommendedName>
</protein>
<dbReference type="RefSeq" id="WP_377022653.1">
    <property type="nucleotide sequence ID" value="NZ_JBHLTS010000021.1"/>
</dbReference>
<dbReference type="InterPro" id="IPR029044">
    <property type="entry name" value="Nucleotide-diphossugar_trans"/>
</dbReference>
<reference evidence="1 2" key="1">
    <citation type="submission" date="2024-09" db="EMBL/GenBank/DDBJ databases">
        <authorList>
            <person name="Sun Q."/>
            <person name="Mori K."/>
        </authorList>
    </citation>
    <scope>NUCLEOTIDE SEQUENCE [LARGE SCALE GENOMIC DNA]</scope>
    <source>
        <strain evidence="1 2">NCAIM B.02415</strain>
    </source>
</reference>
<name>A0ABV6L5Q5_9SPHI</name>
<organism evidence="1 2">
    <name type="scientific">Mucilaginibacter angelicae</name>
    <dbReference type="NCBI Taxonomy" id="869718"/>
    <lineage>
        <taxon>Bacteria</taxon>
        <taxon>Pseudomonadati</taxon>
        <taxon>Bacteroidota</taxon>
        <taxon>Sphingobacteriia</taxon>
        <taxon>Sphingobacteriales</taxon>
        <taxon>Sphingobacteriaceae</taxon>
        <taxon>Mucilaginibacter</taxon>
    </lineage>
</organism>
<proteinExistence type="predicted"/>
<evidence type="ECO:0000313" key="1">
    <source>
        <dbReference type="EMBL" id="MFC0514810.1"/>
    </source>
</evidence>
<gene>
    <name evidence="1" type="ORF">ACFFGT_11395</name>
</gene>
<dbReference type="Proteomes" id="UP001589828">
    <property type="component" value="Unassembled WGS sequence"/>
</dbReference>